<dbReference type="Pfam" id="PF08282">
    <property type="entry name" value="Hydrolase_3"/>
    <property type="match status" value="1"/>
</dbReference>
<dbReference type="AlphaFoldDB" id="A0A4Z0JBY1"/>
<gene>
    <name evidence="1" type="ORF">EGT51_00295</name>
</gene>
<dbReference type="Proteomes" id="UP000297348">
    <property type="component" value="Unassembled WGS sequence"/>
</dbReference>
<accession>A0A4Z0JBY1</accession>
<keyword evidence="1" id="KW-0378">Hydrolase</keyword>
<name>A0A4Z0JBY1_9LACO</name>
<dbReference type="Gene3D" id="3.40.50.1000">
    <property type="entry name" value="HAD superfamily/HAD-like"/>
    <property type="match status" value="1"/>
</dbReference>
<keyword evidence="2" id="KW-1185">Reference proteome</keyword>
<dbReference type="InterPro" id="IPR023214">
    <property type="entry name" value="HAD_sf"/>
</dbReference>
<sequence>MIVALRALARYDGITRITERKLGAVIPRLIATDLDGTFLDSTGRYDALKFDQQLAAMKARDIRFVVTTGDPLDHAQSLFCPLKQRHEITYVVEDGALITSANGQVLKTAAIAPSLWLAAVTWLKCEPIMADCFILACGWKRSYTQLTADSQRFRDSQEFYPSLTHVDQLATVGDAILKLDLTWLKSDITAQVAAFNRHFAGSLVATSSGLGGMNVTLPGVNKAAALDFLGDRWQIGSAQMAAFGDSGNDLAMLQQVGQGFAVANAAPEVLAGAPQRLQHTNDQGAVCEQIDQWLV</sequence>
<evidence type="ECO:0000313" key="1">
    <source>
        <dbReference type="EMBL" id="TGD20226.1"/>
    </source>
</evidence>
<dbReference type="GO" id="GO:0005829">
    <property type="term" value="C:cytosol"/>
    <property type="evidence" value="ECO:0007669"/>
    <property type="project" value="TreeGrafter"/>
</dbReference>
<dbReference type="NCBIfam" id="TIGR01484">
    <property type="entry name" value="HAD-SF-IIB"/>
    <property type="match status" value="1"/>
</dbReference>
<dbReference type="PANTHER" id="PTHR10000:SF53">
    <property type="entry name" value="5-AMINO-6-(5-PHOSPHO-D-RIBITYLAMINO)URACIL PHOSPHATASE YBJI-RELATED"/>
    <property type="match status" value="1"/>
</dbReference>
<dbReference type="Gene3D" id="3.30.1240.10">
    <property type="match status" value="1"/>
</dbReference>
<dbReference type="SUPFAM" id="SSF56784">
    <property type="entry name" value="HAD-like"/>
    <property type="match status" value="1"/>
</dbReference>
<proteinExistence type="predicted"/>
<protein>
    <submittedName>
        <fullName evidence="1">HAD-IIB family hydrolase</fullName>
    </submittedName>
</protein>
<organism evidence="1 2">
    <name type="scientific">Levilactobacillus suantsaiihabitans</name>
    <dbReference type="NCBI Taxonomy" id="2487722"/>
    <lineage>
        <taxon>Bacteria</taxon>
        <taxon>Bacillati</taxon>
        <taxon>Bacillota</taxon>
        <taxon>Bacilli</taxon>
        <taxon>Lactobacillales</taxon>
        <taxon>Lactobacillaceae</taxon>
        <taxon>Levilactobacillus</taxon>
    </lineage>
</organism>
<dbReference type="EMBL" id="RKLX01000001">
    <property type="protein sequence ID" value="TGD20226.1"/>
    <property type="molecule type" value="Genomic_DNA"/>
</dbReference>
<dbReference type="GO" id="GO:0016791">
    <property type="term" value="F:phosphatase activity"/>
    <property type="evidence" value="ECO:0007669"/>
    <property type="project" value="TreeGrafter"/>
</dbReference>
<dbReference type="InterPro" id="IPR036412">
    <property type="entry name" value="HAD-like_sf"/>
</dbReference>
<dbReference type="OrthoDB" id="9814970at2"/>
<dbReference type="GO" id="GO:0000287">
    <property type="term" value="F:magnesium ion binding"/>
    <property type="evidence" value="ECO:0007669"/>
    <property type="project" value="TreeGrafter"/>
</dbReference>
<comment type="caution">
    <text evidence="1">The sequence shown here is derived from an EMBL/GenBank/DDBJ whole genome shotgun (WGS) entry which is preliminary data.</text>
</comment>
<dbReference type="InterPro" id="IPR006379">
    <property type="entry name" value="HAD-SF_hydro_IIB"/>
</dbReference>
<reference evidence="1 2" key="1">
    <citation type="submission" date="2018-10" db="EMBL/GenBank/DDBJ databases">
        <title>Lactobacillus sp. R7 and Lactobacillus sp. R19 isolated from fermented mustard green product of Taiwan.</title>
        <authorList>
            <person name="Lin S.-T."/>
        </authorList>
    </citation>
    <scope>NUCLEOTIDE SEQUENCE [LARGE SCALE GENOMIC DNA]</scope>
    <source>
        <strain evidence="1 2">BCRC 81129</strain>
    </source>
</reference>
<evidence type="ECO:0000313" key="2">
    <source>
        <dbReference type="Proteomes" id="UP000297348"/>
    </source>
</evidence>
<dbReference type="PANTHER" id="PTHR10000">
    <property type="entry name" value="PHOSPHOSERINE PHOSPHATASE"/>
    <property type="match status" value="1"/>
</dbReference>